<reference evidence="15 16" key="1">
    <citation type="submission" date="2022-05" db="EMBL/GenBank/DDBJ databases">
        <authorList>
            <consortium name="Genoscope - CEA"/>
            <person name="William W."/>
        </authorList>
    </citation>
    <scope>NUCLEOTIDE SEQUENCE [LARGE SCALE GENOMIC DNA]</scope>
</reference>
<evidence type="ECO:0000256" key="9">
    <source>
        <dbReference type="ARBA" id="ARBA00023242"/>
    </source>
</evidence>
<dbReference type="Proteomes" id="UP001159405">
    <property type="component" value="Unassembled WGS sequence"/>
</dbReference>
<evidence type="ECO:0000259" key="14">
    <source>
        <dbReference type="Pfam" id="PF21772"/>
    </source>
</evidence>
<sequence>MESENGVSTDNFTASAVKANEQAIEYISSIETDDEIWESLLFADSLVTTSQTGREIGEMTVTVENATWRGKPCYLVHANSHGSVDQVPIGTSVTAYVGRTLQTFEQTHYEYVKIPDNPLDKKTLIELDEDGTYSVKKTISQGEEMQRTDTYYKKDQFQGFISEGANLLLQRIMAKKGVPSDLTFVAFDSTTSLCTSSYKMLGKSSRKVGGQHVTVTGLQRTIHSIQESPTTWESYFLSTGGNLTPRASMFAPARKGRISCAVKTNAKNLRGLGKERLLIFLWLVLFSRRGTGYEILTSSVYVFTTESHLPLAGHAPHVSCFVPKVISKHRTKPNQRPKAERGMNKRMSQHICKKLVSLCLSAQERLITTRINIRPHAKDSGKEVQIGDGEKGVAHSYLGVDLSKHSYTLGQICIERGLHHYLHSVFVFCRHLASRTQLGSQVTMTLLRLPQEHQNEDSEVSEETPVVKPLRWEEDMQLFSRFLDRKAELADDHATYMRRHPELRALLADFLQFLLLRKPDDVTGFASEFFGAFSTAAPSAPSFARSSPSPARPSSSP</sequence>
<name>A0ABN8NTT0_9CNID</name>
<proteinExistence type="inferred from homology"/>
<feature type="region of interest" description="Disordered" evidence="13">
    <location>
        <begin position="537"/>
        <end position="557"/>
    </location>
</feature>
<protein>
    <recommendedName>
        <fullName evidence="12">Ciliogenesis-associated TTC17-interacting protein</fullName>
    </recommendedName>
</protein>
<keyword evidence="5" id="KW-0963">Cytoplasm</keyword>
<accession>A0ABN8NTT0</accession>
<keyword evidence="6" id="KW-0970">Cilium biogenesis/degradation</keyword>
<keyword evidence="4" id="KW-1003">Cell membrane</keyword>
<evidence type="ECO:0000256" key="10">
    <source>
        <dbReference type="ARBA" id="ARBA00037538"/>
    </source>
</evidence>
<evidence type="ECO:0000256" key="2">
    <source>
        <dbReference type="ARBA" id="ARBA00004236"/>
    </source>
</evidence>
<evidence type="ECO:0000256" key="13">
    <source>
        <dbReference type="SAM" id="MobiDB-lite"/>
    </source>
</evidence>
<keyword evidence="8" id="KW-0206">Cytoskeleton</keyword>
<evidence type="ECO:0000256" key="8">
    <source>
        <dbReference type="ARBA" id="ARBA00023212"/>
    </source>
</evidence>
<dbReference type="SUPFAM" id="SSF47391">
    <property type="entry name" value="Dimerization-anchoring domain of cAMP-dependent PK regulatory subunit"/>
    <property type="match status" value="1"/>
</dbReference>
<comment type="caution">
    <text evidence="15">The sequence shown here is derived from an EMBL/GenBank/DDBJ whole genome shotgun (WGS) entry which is preliminary data.</text>
</comment>
<evidence type="ECO:0000256" key="1">
    <source>
        <dbReference type="ARBA" id="ARBA00004123"/>
    </source>
</evidence>
<comment type="similarity">
    <text evidence="11">Belongs to the CATIP family.</text>
</comment>
<evidence type="ECO:0000256" key="6">
    <source>
        <dbReference type="ARBA" id="ARBA00022794"/>
    </source>
</evidence>
<dbReference type="EMBL" id="CALNXK010000035">
    <property type="protein sequence ID" value="CAH3120709.1"/>
    <property type="molecule type" value="Genomic_DNA"/>
</dbReference>
<feature type="domain" description="Ciliogenesis-associated TTC17-interacting protein N-terminal" evidence="14">
    <location>
        <begin position="22"/>
        <end position="240"/>
    </location>
</feature>
<evidence type="ECO:0000256" key="4">
    <source>
        <dbReference type="ARBA" id="ARBA00022475"/>
    </source>
</evidence>
<evidence type="ECO:0000256" key="11">
    <source>
        <dbReference type="ARBA" id="ARBA00037938"/>
    </source>
</evidence>
<dbReference type="Pfam" id="PF21772">
    <property type="entry name" value="CATIP_N"/>
    <property type="match status" value="1"/>
</dbReference>
<gene>
    <name evidence="15" type="ORF">PLOB_00028247</name>
</gene>
<comment type="function">
    <text evidence="10">Plays a role in primary ciliogenesis by modulating actin polymerization.</text>
</comment>
<dbReference type="InterPro" id="IPR047501">
    <property type="entry name" value="DD_CATIP"/>
</dbReference>
<keyword evidence="7" id="KW-0472">Membrane</keyword>
<evidence type="ECO:0000256" key="3">
    <source>
        <dbReference type="ARBA" id="ARBA00004245"/>
    </source>
</evidence>
<keyword evidence="9" id="KW-0539">Nucleus</keyword>
<comment type="subcellular location">
    <subcellularLocation>
        <location evidence="2">Cell membrane</location>
    </subcellularLocation>
    <subcellularLocation>
        <location evidence="3">Cytoplasm</location>
        <location evidence="3">Cytoskeleton</location>
    </subcellularLocation>
    <subcellularLocation>
        <location evidence="1">Nucleus</location>
    </subcellularLocation>
</comment>
<dbReference type="PANTHER" id="PTHR15505">
    <property type="entry name" value="RIIA DOMAIN-CONTAINING PROTEIN 1"/>
    <property type="match status" value="1"/>
</dbReference>
<keyword evidence="16" id="KW-1185">Reference proteome</keyword>
<dbReference type="InterPro" id="IPR048777">
    <property type="entry name" value="CATIP_N"/>
</dbReference>
<dbReference type="CDD" id="cd22973">
    <property type="entry name" value="DD_CATIP"/>
    <property type="match status" value="1"/>
</dbReference>
<evidence type="ECO:0000256" key="7">
    <source>
        <dbReference type="ARBA" id="ARBA00023136"/>
    </source>
</evidence>
<organism evidence="15 16">
    <name type="scientific">Porites lobata</name>
    <dbReference type="NCBI Taxonomy" id="104759"/>
    <lineage>
        <taxon>Eukaryota</taxon>
        <taxon>Metazoa</taxon>
        <taxon>Cnidaria</taxon>
        <taxon>Anthozoa</taxon>
        <taxon>Hexacorallia</taxon>
        <taxon>Scleractinia</taxon>
        <taxon>Fungiina</taxon>
        <taxon>Poritidae</taxon>
        <taxon>Porites</taxon>
    </lineage>
</organism>
<evidence type="ECO:0000256" key="5">
    <source>
        <dbReference type="ARBA" id="ARBA00022490"/>
    </source>
</evidence>
<evidence type="ECO:0000313" key="16">
    <source>
        <dbReference type="Proteomes" id="UP001159405"/>
    </source>
</evidence>
<dbReference type="PANTHER" id="PTHR15505:SF3">
    <property type="entry name" value="CILIOGENESIS-ASSOCIATED TTC17-INTERACTING PROTEIN"/>
    <property type="match status" value="1"/>
</dbReference>
<evidence type="ECO:0000313" key="15">
    <source>
        <dbReference type="EMBL" id="CAH3120709.1"/>
    </source>
</evidence>
<evidence type="ECO:0000256" key="12">
    <source>
        <dbReference type="ARBA" id="ARBA00039249"/>
    </source>
</evidence>